<organism evidence="2 3">
    <name type="scientific">Treponema pallidum subsp. pertenue (strain Gauthier)</name>
    <dbReference type="NCBI Taxonomy" id="491080"/>
    <lineage>
        <taxon>Bacteria</taxon>
        <taxon>Pseudomonadati</taxon>
        <taxon>Spirochaetota</taxon>
        <taxon>Spirochaetia</taxon>
        <taxon>Spirochaetales</taxon>
        <taxon>Treponemataceae</taxon>
        <taxon>Treponema</taxon>
    </lineage>
</organism>
<feature type="chain" id="PRO_5043605508" description="Lipoprotein" evidence="1">
    <location>
        <begin position="24"/>
        <end position="140"/>
    </location>
</feature>
<evidence type="ECO:0008006" key="4">
    <source>
        <dbReference type="Google" id="ProtNLM"/>
    </source>
</evidence>
<dbReference type="EMBL" id="CP002376">
    <property type="protein sequence ID" value="AEZ60264.1"/>
    <property type="molecule type" value="Genomic_DNA"/>
</dbReference>
<dbReference type="AlphaFoldDB" id="A0AAU8Q190"/>
<evidence type="ECO:0000313" key="2">
    <source>
        <dbReference type="EMBL" id="AEZ60264.1"/>
    </source>
</evidence>
<feature type="signal peptide" evidence="1">
    <location>
        <begin position="1"/>
        <end position="23"/>
    </location>
</feature>
<dbReference type="Proteomes" id="UP000008192">
    <property type="component" value="Chromosome"/>
</dbReference>
<proteinExistence type="predicted"/>
<name>A0AAU8Q190_TREPG</name>
<protein>
    <recommendedName>
        <fullName evidence="4">Lipoprotein</fullName>
    </recommendedName>
</protein>
<gene>
    <name evidence="2" type="ordered locus">TPEGAU_0987</name>
</gene>
<keyword evidence="1" id="KW-0732">Signal</keyword>
<evidence type="ECO:0000313" key="3">
    <source>
        <dbReference type="Proteomes" id="UP000008192"/>
    </source>
</evidence>
<accession>A0AAU8Q190</accession>
<reference evidence="3" key="1">
    <citation type="journal article" date="2012" name="PLoS Negl. Trop. Dis.">
        <title>Whole genome sequences of three Treponema pallidum ssp. pertenue strains: yaws and syphilis treponemes differ in less than 0.2% of the genome sequence.</title>
        <authorList>
            <person name="Cejkova D."/>
            <person name="Zobanikova M."/>
            <person name="Chen L."/>
            <person name="Pospisilova P."/>
            <person name="Strouhal M."/>
            <person name="Qin X."/>
            <person name="Mikalova L."/>
            <person name="Norris S.J."/>
            <person name="Muzny D.M."/>
            <person name="Gibbs R.A."/>
            <person name="Fulton L.L."/>
            <person name="Sodergren E."/>
            <person name="Weinstock G.M."/>
            <person name="Smajs D."/>
        </authorList>
    </citation>
    <scope>NUCLEOTIDE SEQUENCE [LARGE SCALE GENOMIC DNA]</scope>
    <source>
        <strain evidence="3">Gauthier</strain>
    </source>
</reference>
<dbReference type="KEGG" id="tpg:TPEGAU_0987"/>
<evidence type="ECO:0000256" key="1">
    <source>
        <dbReference type="SAM" id="SignalP"/>
    </source>
</evidence>
<sequence>MCGYSARAAFFLAVALTVGVCVAACKTAPRADTHFVHTFVADMFHISYGALPCTVHFEHAEHETYRTDINGRITVPLGGRRVIGVSYDFTQYQRPSGRLLARKDFLHVVAVRDAPHDGKYAVEVPVHVTRTCLILLPRKI</sequence>